<dbReference type="Pfam" id="PF08849">
    <property type="entry name" value="BrxA"/>
    <property type="match status" value="1"/>
</dbReference>
<dbReference type="RefSeq" id="WP_005924146.1">
    <property type="nucleotide sequence ID" value="NZ_DS483501.1"/>
</dbReference>
<organism evidence="1 2">
    <name type="scientific">Faecalibacterium prausnitzii M21/2</name>
    <dbReference type="NCBI Taxonomy" id="411485"/>
    <lineage>
        <taxon>Bacteria</taxon>
        <taxon>Bacillati</taxon>
        <taxon>Bacillota</taxon>
        <taxon>Clostridia</taxon>
        <taxon>Eubacteriales</taxon>
        <taxon>Oscillospiraceae</taxon>
        <taxon>Faecalibacterium</taxon>
    </lineage>
</organism>
<sequence length="206" mass="24024">MQNTNRAQESGYKASLTREQFLFHEMRIVAKQMVQGEDLASMIQIIAANNLFQYPTERMTAGMVRACYRRLNLLNSEQLLRNIAEHSVEEAKQICLYAIMKDNRLVWDFMVTVIGEKYRNQDFSYGKLDMTSFFIRLQEQNDAIADWSESTVKKLKSVLNRILRENDYLDSIKAGHLNPVWLYPELENVILTNGDQAVLPAFNRFE</sequence>
<evidence type="ECO:0000313" key="1">
    <source>
        <dbReference type="EMBL" id="EDP21408.1"/>
    </source>
</evidence>
<accession>A8SBQ4</accession>
<protein>
    <submittedName>
        <fullName evidence="1">Putative inner membrane protein (DUF1819)</fullName>
    </submittedName>
</protein>
<dbReference type="InterPro" id="IPR023137">
    <property type="entry name" value="BrxA_sf"/>
</dbReference>
<reference evidence="1 2" key="1">
    <citation type="submission" date="2007-09" db="EMBL/GenBank/DDBJ databases">
        <title>Draft genome sequence of Faecalibacterium prausnitzii M21/2.</title>
        <authorList>
            <person name="Sudarsanam P."/>
            <person name="Ley R."/>
            <person name="Guruge J."/>
            <person name="Turnbaugh P.J."/>
            <person name="Mahowald M."/>
            <person name="Liep D."/>
            <person name="Gordon J."/>
        </authorList>
    </citation>
    <scope>NUCLEOTIDE SEQUENCE [LARGE SCALE GENOMIC DNA]</scope>
    <source>
        <strain evidence="1 2">M21/2</strain>
    </source>
</reference>
<dbReference type="HOGENOM" id="CLU_087567_1_0_9"/>
<dbReference type="AlphaFoldDB" id="A8SBQ4"/>
<dbReference type="InterPro" id="IPR014948">
    <property type="entry name" value="BrxA"/>
</dbReference>
<name>A8SBQ4_9FIRM</name>
<reference evidence="1 2" key="2">
    <citation type="submission" date="2007-09" db="EMBL/GenBank/DDBJ databases">
        <authorList>
            <person name="Fulton L."/>
            <person name="Clifton S."/>
            <person name="Fulton B."/>
            <person name="Xu J."/>
            <person name="Minx P."/>
            <person name="Pepin K.H."/>
            <person name="Johnson M."/>
            <person name="Thiruvilangam P."/>
            <person name="Bhonagiri V."/>
            <person name="Nash W.E."/>
            <person name="Mardis E.R."/>
            <person name="Wilson R.K."/>
        </authorList>
    </citation>
    <scope>NUCLEOTIDE SEQUENCE [LARGE SCALE GENOMIC DNA]</scope>
    <source>
        <strain evidence="1 2">M21/2</strain>
    </source>
</reference>
<dbReference type="GeneID" id="75068479"/>
<dbReference type="Proteomes" id="UP000005945">
    <property type="component" value="Unassembled WGS sequence"/>
</dbReference>
<comment type="caution">
    <text evidence="1">The sequence shown here is derived from an EMBL/GenBank/DDBJ whole genome shotgun (WGS) entry which is preliminary data.</text>
</comment>
<dbReference type="EMBL" id="ABED02000026">
    <property type="protein sequence ID" value="EDP21408.1"/>
    <property type="molecule type" value="Genomic_DNA"/>
</dbReference>
<proteinExistence type="predicted"/>
<evidence type="ECO:0000313" key="2">
    <source>
        <dbReference type="Proteomes" id="UP000005945"/>
    </source>
</evidence>
<gene>
    <name evidence="1" type="ORF">FAEPRAM212_01731</name>
</gene>
<dbReference type="Gene3D" id="1.10.3540.10">
    <property type="entry name" value="uncharacterized protein from magnetospirillum magneticum domain"/>
    <property type="match status" value="1"/>
</dbReference>